<comment type="caution">
    <text evidence="2">The sequence shown here is derived from an EMBL/GenBank/DDBJ whole genome shotgun (WGS) entry which is preliminary data.</text>
</comment>
<keyword evidence="3" id="KW-1185">Reference proteome</keyword>
<gene>
    <name evidence="2" type="ORF">G5C60_38495</name>
</gene>
<protein>
    <submittedName>
        <fullName evidence="2">Uncharacterized protein</fullName>
    </submittedName>
</protein>
<sequence>MSEGEVLVIGLAPRDKEAGRWPVVATAGPQVAVVRAASADLPAVAEHARLAMARTPDGRTQVLGDESALDELAPGDRLFVDAWRERPLSKPDRRGEGLPWDAPGFEPPDRPAG</sequence>
<proteinExistence type="predicted"/>
<dbReference type="AlphaFoldDB" id="A0A6G4VHQ5"/>
<evidence type="ECO:0000313" key="2">
    <source>
        <dbReference type="EMBL" id="NGO13334.1"/>
    </source>
</evidence>
<evidence type="ECO:0000256" key="1">
    <source>
        <dbReference type="SAM" id="MobiDB-lite"/>
    </source>
</evidence>
<organism evidence="2 3">
    <name type="scientific">Streptomyces scabichelini</name>
    <dbReference type="NCBI Taxonomy" id="2711217"/>
    <lineage>
        <taxon>Bacteria</taxon>
        <taxon>Bacillati</taxon>
        <taxon>Actinomycetota</taxon>
        <taxon>Actinomycetes</taxon>
        <taxon>Kitasatosporales</taxon>
        <taxon>Streptomycetaceae</taxon>
        <taxon>Streptomyces</taxon>
    </lineage>
</organism>
<name>A0A6G4VHQ5_9ACTN</name>
<evidence type="ECO:0000313" key="3">
    <source>
        <dbReference type="Proteomes" id="UP000472335"/>
    </source>
</evidence>
<feature type="region of interest" description="Disordered" evidence="1">
    <location>
        <begin position="83"/>
        <end position="113"/>
    </location>
</feature>
<dbReference type="Proteomes" id="UP000472335">
    <property type="component" value="Unassembled WGS sequence"/>
</dbReference>
<reference evidence="2 3" key="1">
    <citation type="submission" date="2020-02" db="EMBL/GenBank/DDBJ databases">
        <title>Whole-genome analyses of novel actinobacteria.</title>
        <authorList>
            <person name="Sahin N."/>
            <person name="Gencbay T."/>
        </authorList>
    </citation>
    <scope>NUCLEOTIDE SEQUENCE [LARGE SCALE GENOMIC DNA]</scope>
    <source>
        <strain evidence="2 3">HC44</strain>
    </source>
</reference>
<accession>A0A6G4VHQ5</accession>
<feature type="compositionally biased region" description="Basic and acidic residues" evidence="1">
    <location>
        <begin position="83"/>
        <end position="96"/>
    </location>
</feature>
<dbReference type="EMBL" id="JAAKZY010000182">
    <property type="protein sequence ID" value="NGO13334.1"/>
    <property type="molecule type" value="Genomic_DNA"/>
</dbReference>
<dbReference type="RefSeq" id="WP_165266673.1">
    <property type="nucleotide sequence ID" value="NZ_JAAKZY010000182.1"/>
</dbReference>